<dbReference type="SMART" id="SM00563">
    <property type="entry name" value="PlsC"/>
    <property type="match status" value="1"/>
</dbReference>
<dbReference type="AlphaFoldDB" id="A0A4V3FRU1"/>
<name>A0A4V3FRU1_9PSEU</name>
<dbReference type="GO" id="GO:0005886">
    <property type="term" value="C:plasma membrane"/>
    <property type="evidence" value="ECO:0007669"/>
    <property type="project" value="TreeGrafter"/>
</dbReference>
<evidence type="ECO:0000256" key="2">
    <source>
        <dbReference type="ARBA" id="ARBA00023315"/>
    </source>
</evidence>
<dbReference type="GO" id="GO:0003841">
    <property type="term" value="F:1-acylglycerol-3-phosphate O-acyltransferase activity"/>
    <property type="evidence" value="ECO:0007669"/>
    <property type="project" value="TreeGrafter"/>
</dbReference>
<evidence type="ECO:0000256" key="1">
    <source>
        <dbReference type="ARBA" id="ARBA00022679"/>
    </source>
</evidence>
<dbReference type="PANTHER" id="PTHR10434:SF11">
    <property type="entry name" value="1-ACYL-SN-GLYCEROL-3-PHOSPHATE ACYLTRANSFERASE"/>
    <property type="match status" value="1"/>
</dbReference>
<evidence type="ECO:0000313" key="5">
    <source>
        <dbReference type="Proteomes" id="UP000294927"/>
    </source>
</evidence>
<dbReference type="Proteomes" id="UP000294927">
    <property type="component" value="Unassembled WGS sequence"/>
</dbReference>
<reference evidence="4 5" key="1">
    <citation type="submission" date="2019-03" db="EMBL/GenBank/DDBJ databases">
        <title>Genomic Encyclopedia of Archaeal and Bacterial Type Strains, Phase II (KMG-II): from individual species to whole genera.</title>
        <authorList>
            <person name="Goeker M."/>
        </authorList>
    </citation>
    <scope>NUCLEOTIDE SEQUENCE [LARGE SCALE GENOMIC DNA]</scope>
    <source>
        <strain evidence="4 5">DSM 45499</strain>
    </source>
</reference>
<dbReference type="SUPFAM" id="SSF69593">
    <property type="entry name" value="Glycerol-3-phosphate (1)-acyltransferase"/>
    <property type="match status" value="1"/>
</dbReference>
<sequence>MSLIRTEGRHHVPPHGPVILASNHLSFIDSVVLRLAAPRRVAFLAKAEYFAGRGLRGRLVRWFFTAVGSVPVERGQHRASTAALTTALTVLDGGNVFGIYPEGTRSLDGRLYRGRTGVAWLALTSGAPVVPVALEGTDRLQPVGKRIPRPHRVTVRFGPPLRFTGDAASARTRRVVTNEVMCSIAELSGQERADRFAA</sequence>
<dbReference type="CDD" id="cd07989">
    <property type="entry name" value="LPLAT_AGPAT-like"/>
    <property type="match status" value="1"/>
</dbReference>
<accession>A0A4V3FRU1</accession>
<keyword evidence="2 4" id="KW-0012">Acyltransferase</keyword>
<organism evidence="4 5">
    <name type="scientific">Actinophytocola oryzae</name>
    <dbReference type="NCBI Taxonomy" id="502181"/>
    <lineage>
        <taxon>Bacteria</taxon>
        <taxon>Bacillati</taxon>
        <taxon>Actinomycetota</taxon>
        <taxon>Actinomycetes</taxon>
        <taxon>Pseudonocardiales</taxon>
        <taxon>Pseudonocardiaceae</taxon>
    </lineage>
</organism>
<protein>
    <submittedName>
        <fullName evidence="4">1-acyl-sn-glycerol-3-phosphate acyltransferase</fullName>
    </submittedName>
</protein>
<proteinExistence type="predicted"/>
<comment type="caution">
    <text evidence="4">The sequence shown here is derived from an EMBL/GenBank/DDBJ whole genome shotgun (WGS) entry which is preliminary data.</text>
</comment>
<keyword evidence="5" id="KW-1185">Reference proteome</keyword>
<feature type="domain" description="Phospholipid/glycerol acyltransferase" evidence="3">
    <location>
        <begin position="18"/>
        <end position="137"/>
    </location>
</feature>
<dbReference type="RefSeq" id="WP_243866824.1">
    <property type="nucleotide sequence ID" value="NZ_SOCP01000013.1"/>
</dbReference>
<dbReference type="Pfam" id="PF01553">
    <property type="entry name" value="Acyltransferase"/>
    <property type="match status" value="1"/>
</dbReference>
<dbReference type="InterPro" id="IPR002123">
    <property type="entry name" value="Plipid/glycerol_acylTrfase"/>
</dbReference>
<dbReference type="GO" id="GO:0006654">
    <property type="term" value="P:phosphatidic acid biosynthetic process"/>
    <property type="evidence" value="ECO:0007669"/>
    <property type="project" value="TreeGrafter"/>
</dbReference>
<gene>
    <name evidence="4" type="ORF">CLV71_113140</name>
</gene>
<evidence type="ECO:0000313" key="4">
    <source>
        <dbReference type="EMBL" id="TDV44881.1"/>
    </source>
</evidence>
<keyword evidence="1 4" id="KW-0808">Transferase</keyword>
<dbReference type="PANTHER" id="PTHR10434">
    <property type="entry name" value="1-ACYL-SN-GLYCEROL-3-PHOSPHATE ACYLTRANSFERASE"/>
    <property type="match status" value="1"/>
</dbReference>
<dbReference type="EMBL" id="SOCP01000013">
    <property type="protein sequence ID" value="TDV44881.1"/>
    <property type="molecule type" value="Genomic_DNA"/>
</dbReference>
<evidence type="ECO:0000259" key="3">
    <source>
        <dbReference type="SMART" id="SM00563"/>
    </source>
</evidence>